<sequence>MFGFFFLIQIRMFFVYILYSATKEKFYIGQTNDLDDRLKRHNNGQSLSTKTGIPWKIVYSIELNSRSEAVNLETKIKKRGAKRYLQDINFEYKV</sequence>
<feature type="domain" description="GIY-YIG" evidence="2">
    <location>
        <begin position="11"/>
        <end position="86"/>
    </location>
</feature>
<dbReference type="InterPro" id="IPR035901">
    <property type="entry name" value="GIY-YIG_endonuc_sf"/>
</dbReference>
<dbReference type="PANTHER" id="PTHR34477:SF1">
    <property type="entry name" value="UPF0213 PROTEIN YHBQ"/>
    <property type="match status" value="1"/>
</dbReference>
<comment type="similarity">
    <text evidence="1">Belongs to the UPF0213 family.</text>
</comment>
<dbReference type="PANTHER" id="PTHR34477">
    <property type="entry name" value="UPF0213 PROTEIN YHBQ"/>
    <property type="match status" value="1"/>
</dbReference>
<dbReference type="SUPFAM" id="SSF82771">
    <property type="entry name" value="GIY-YIG endonuclease"/>
    <property type="match status" value="1"/>
</dbReference>
<dbReference type="Pfam" id="PF01541">
    <property type="entry name" value="GIY-YIG"/>
    <property type="match status" value="1"/>
</dbReference>
<dbReference type="RefSeq" id="WP_379816204.1">
    <property type="nucleotide sequence ID" value="NZ_JBHUDZ010000002.1"/>
</dbReference>
<accession>A0ABW4H975</accession>
<dbReference type="Gene3D" id="3.40.1440.10">
    <property type="entry name" value="GIY-YIG endonuclease"/>
    <property type="match status" value="1"/>
</dbReference>
<dbReference type="EMBL" id="JBHUDZ010000002">
    <property type="protein sequence ID" value="MFD1601771.1"/>
    <property type="molecule type" value="Genomic_DNA"/>
</dbReference>
<name>A0ABW4H975_9FLAO</name>
<comment type="caution">
    <text evidence="3">The sequence shown here is derived from an EMBL/GenBank/DDBJ whole genome shotgun (WGS) entry which is preliminary data.</text>
</comment>
<dbReference type="InterPro" id="IPR000305">
    <property type="entry name" value="GIY-YIG_endonuc"/>
</dbReference>
<protein>
    <submittedName>
        <fullName evidence="3">GIY-YIG nuclease family protein</fullName>
    </submittedName>
</protein>
<dbReference type="InterPro" id="IPR050190">
    <property type="entry name" value="UPF0213_domain"/>
</dbReference>
<keyword evidence="4" id="KW-1185">Reference proteome</keyword>
<dbReference type="PROSITE" id="PS50164">
    <property type="entry name" value="GIY_YIG"/>
    <property type="match status" value="1"/>
</dbReference>
<reference evidence="4" key="1">
    <citation type="journal article" date="2019" name="Int. J. Syst. Evol. Microbiol.">
        <title>The Global Catalogue of Microorganisms (GCM) 10K type strain sequencing project: providing services to taxonomists for standard genome sequencing and annotation.</title>
        <authorList>
            <consortium name="The Broad Institute Genomics Platform"/>
            <consortium name="The Broad Institute Genome Sequencing Center for Infectious Disease"/>
            <person name="Wu L."/>
            <person name="Ma J."/>
        </authorList>
    </citation>
    <scope>NUCLEOTIDE SEQUENCE [LARGE SCALE GENOMIC DNA]</scope>
    <source>
        <strain evidence="4">CCUG 70865</strain>
    </source>
</reference>
<proteinExistence type="inferred from homology"/>
<evidence type="ECO:0000313" key="4">
    <source>
        <dbReference type="Proteomes" id="UP001597138"/>
    </source>
</evidence>
<gene>
    <name evidence="3" type="ORF">ACFSC2_03355</name>
</gene>
<evidence type="ECO:0000256" key="1">
    <source>
        <dbReference type="ARBA" id="ARBA00007435"/>
    </source>
</evidence>
<evidence type="ECO:0000313" key="3">
    <source>
        <dbReference type="EMBL" id="MFD1601771.1"/>
    </source>
</evidence>
<dbReference type="CDD" id="cd10449">
    <property type="entry name" value="GIY-YIG_SLX1_like"/>
    <property type="match status" value="1"/>
</dbReference>
<dbReference type="Proteomes" id="UP001597138">
    <property type="component" value="Unassembled WGS sequence"/>
</dbReference>
<evidence type="ECO:0000259" key="2">
    <source>
        <dbReference type="PROSITE" id="PS50164"/>
    </source>
</evidence>
<organism evidence="3 4">
    <name type="scientific">Flavobacterium artemisiae</name>
    <dbReference type="NCBI Taxonomy" id="2126556"/>
    <lineage>
        <taxon>Bacteria</taxon>
        <taxon>Pseudomonadati</taxon>
        <taxon>Bacteroidota</taxon>
        <taxon>Flavobacteriia</taxon>
        <taxon>Flavobacteriales</taxon>
        <taxon>Flavobacteriaceae</taxon>
        <taxon>Flavobacterium</taxon>
    </lineage>
</organism>